<organism evidence="2 3">
    <name type="scientific">Pseudonocardia yuanmonensis</name>
    <dbReference type="NCBI Taxonomy" id="1095914"/>
    <lineage>
        <taxon>Bacteria</taxon>
        <taxon>Bacillati</taxon>
        <taxon>Actinomycetota</taxon>
        <taxon>Actinomycetes</taxon>
        <taxon>Pseudonocardiales</taxon>
        <taxon>Pseudonocardiaceae</taxon>
        <taxon>Pseudonocardia</taxon>
    </lineage>
</organism>
<keyword evidence="3" id="KW-1185">Reference proteome</keyword>
<evidence type="ECO:0000313" key="2">
    <source>
        <dbReference type="EMBL" id="GAA4688121.1"/>
    </source>
</evidence>
<reference evidence="3" key="1">
    <citation type="journal article" date="2019" name="Int. J. Syst. Evol. Microbiol.">
        <title>The Global Catalogue of Microorganisms (GCM) 10K type strain sequencing project: providing services to taxonomists for standard genome sequencing and annotation.</title>
        <authorList>
            <consortium name="The Broad Institute Genomics Platform"/>
            <consortium name="The Broad Institute Genome Sequencing Center for Infectious Disease"/>
            <person name="Wu L."/>
            <person name="Ma J."/>
        </authorList>
    </citation>
    <scope>NUCLEOTIDE SEQUENCE [LARGE SCALE GENOMIC DNA]</scope>
    <source>
        <strain evidence="3">JCM 18055</strain>
    </source>
</reference>
<sequence>MGEPRSFDEVPVARLADDDHPTTTTRWTITALATPVSSVAVGASNVTRRNPAAVIAVWSRSRIWRIRGECGVVAHAGEEGAEQADVLLADLLGQPLTIASSQQAMTFGPRRRLPSGRVDEGGAG</sequence>
<gene>
    <name evidence="2" type="ORF">GCM10023215_25010</name>
</gene>
<evidence type="ECO:0000256" key="1">
    <source>
        <dbReference type="SAM" id="MobiDB-lite"/>
    </source>
</evidence>
<protein>
    <submittedName>
        <fullName evidence="2">Uncharacterized protein</fullName>
    </submittedName>
</protein>
<dbReference type="RefSeq" id="WP_345380594.1">
    <property type="nucleotide sequence ID" value="NZ_BAABIC010000007.1"/>
</dbReference>
<evidence type="ECO:0000313" key="3">
    <source>
        <dbReference type="Proteomes" id="UP001500325"/>
    </source>
</evidence>
<dbReference type="EMBL" id="BAABIC010000007">
    <property type="protein sequence ID" value="GAA4688121.1"/>
    <property type="molecule type" value="Genomic_DNA"/>
</dbReference>
<comment type="caution">
    <text evidence="2">The sequence shown here is derived from an EMBL/GenBank/DDBJ whole genome shotgun (WGS) entry which is preliminary data.</text>
</comment>
<feature type="region of interest" description="Disordered" evidence="1">
    <location>
        <begin position="103"/>
        <end position="124"/>
    </location>
</feature>
<proteinExistence type="predicted"/>
<accession>A0ABP8WEI9</accession>
<dbReference type="Proteomes" id="UP001500325">
    <property type="component" value="Unassembled WGS sequence"/>
</dbReference>
<name>A0ABP8WEI9_9PSEU</name>